<dbReference type="EMBL" id="MKGL01000072">
    <property type="protein sequence ID" value="RNF08133.1"/>
    <property type="molecule type" value="Genomic_DNA"/>
</dbReference>
<evidence type="ECO:0000259" key="1">
    <source>
        <dbReference type="PROSITE" id="PS51698"/>
    </source>
</evidence>
<feature type="domain" description="U-box" evidence="1">
    <location>
        <begin position="519"/>
        <end position="593"/>
    </location>
</feature>
<accession>A0A3R7MLP4</accession>
<dbReference type="SUPFAM" id="SSF57850">
    <property type="entry name" value="RING/U-box"/>
    <property type="match status" value="1"/>
</dbReference>
<dbReference type="OMA" id="YHMEEAS"/>
<dbReference type="Pfam" id="PF04564">
    <property type="entry name" value="U-box"/>
    <property type="match status" value="1"/>
</dbReference>
<gene>
    <name evidence="2" type="ORF">TraAM80_02890</name>
</gene>
<name>A0A3R7MLP4_TRYRA</name>
<protein>
    <submittedName>
        <fullName evidence="2">Putative U-box domain protein</fullName>
    </submittedName>
</protein>
<reference evidence="2 3" key="1">
    <citation type="journal article" date="2018" name="BMC Genomics">
        <title>Genomic comparison of Trypanosoma conorhini and Trypanosoma rangeli to Trypanosoma cruzi strains of high and low virulence.</title>
        <authorList>
            <person name="Bradwell K.R."/>
            <person name="Koparde V.N."/>
            <person name="Matveyev A.V."/>
            <person name="Serrano M.G."/>
            <person name="Alves J.M."/>
            <person name="Parikh H."/>
            <person name="Huang B."/>
            <person name="Lee V."/>
            <person name="Espinosa-Alvarez O."/>
            <person name="Ortiz P.A."/>
            <person name="Costa-Martins A.G."/>
            <person name="Teixeira M.M."/>
            <person name="Buck G.A."/>
        </authorList>
    </citation>
    <scope>NUCLEOTIDE SEQUENCE [LARGE SCALE GENOMIC DNA]</scope>
    <source>
        <strain evidence="2 3">AM80</strain>
    </source>
</reference>
<dbReference type="RefSeq" id="XP_029240223.1">
    <property type="nucleotide sequence ID" value="XM_029379880.1"/>
</dbReference>
<dbReference type="VEuPathDB" id="TriTrypDB:TRSC58_00418"/>
<dbReference type="GO" id="GO:0016567">
    <property type="term" value="P:protein ubiquitination"/>
    <property type="evidence" value="ECO:0007669"/>
    <property type="project" value="InterPro"/>
</dbReference>
<dbReference type="GeneID" id="40326823"/>
<dbReference type="SMART" id="SM00504">
    <property type="entry name" value="Ubox"/>
    <property type="match status" value="1"/>
</dbReference>
<comment type="caution">
    <text evidence="2">The sequence shown here is derived from an EMBL/GenBank/DDBJ whole genome shotgun (WGS) entry which is preliminary data.</text>
</comment>
<dbReference type="OrthoDB" id="424220at2759"/>
<dbReference type="InterPro" id="IPR052085">
    <property type="entry name" value="WD-SAM-U-box"/>
</dbReference>
<dbReference type="PANTHER" id="PTHR46573:SF1">
    <property type="entry name" value="WD REPEAT, SAM AND U-BOX DOMAIN-CONTAINING PROTEIN 1"/>
    <property type="match status" value="1"/>
</dbReference>
<organism evidence="2 3">
    <name type="scientific">Trypanosoma rangeli</name>
    <dbReference type="NCBI Taxonomy" id="5698"/>
    <lineage>
        <taxon>Eukaryota</taxon>
        <taxon>Discoba</taxon>
        <taxon>Euglenozoa</taxon>
        <taxon>Kinetoplastea</taxon>
        <taxon>Metakinetoplastina</taxon>
        <taxon>Trypanosomatida</taxon>
        <taxon>Trypanosomatidae</taxon>
        <taxon>Trypanosoma</taxon>
        <taxon>Herpetosoma</taxon>
    </lineage>
</organism>
<dbReference type="InterPro" id="IPR003613">
    <property type="entry name" value="Ubox_domain"/>
</dbReference>
<dbReference type="Gene3D" id="3.30.40.10">
    <property type="entry name" value="Zinc/RING finger domain, C3HC4 (zinc finger)"/>
    <property type="match status" value="1"/>
</dbReference>
<evidence type="ECO:0000313" key="3">
    <source>
        <dbReference type="Proteomes" id="UP000283634"/>
    </source>
</evidence>
<dbReference type="PROSITE" id="PS51698">
    <property type="entry name" value="U_BOX"/>
    <property type="match status" value="1"/>
</dbReference>
<dbReference type="CDD" id="cd16664">
    <property type="entry name" value="RING-Ubox_PUB"/>
    <property type="match status" value="1"/>
</dbReference>
<dbReference type="InterPro" id="IPR045210">
    <property type="entry name" value="RING-Ubox_PUB"/>
</dbReference>
<sequence>MSTIYQLAGRLESDLPLTTEEITFWLQESDIGQAARFYGPNLVEAKRCAQRISDTLVTKYLNNPDREAVSLEDKSRVCLILNNFALHKPIRGCVFEVLDKLEAFFEESIKEEATLKFNPELGRMSEHVAVLLMRVTGYKLKAVNVLEFTDGNTQFSVQLMLALLLKEPAYELGLLCNCITTLLGFTQPQAFFDSSKGVEETSCLSFTEKIDFIMHLMLHLKAVQSLSDVLTEQLDQMNVMTPLLHVATCSAMRCIMNIFRFSSESSTQWRQHILLSTTFLEHTVTLYMLMQCDALQRSLEGRSPDLSIEMLRGISLGFKFASLCTFRMGHHGGVVRIFSLYLHDMLQLSLQYVQRDNPASSVLMRVYMDMFHFMSNIDALGGEEYISSAEIPKELLSASLLNAIEAFLQREVAPGGLAWVQAWHTALKTVEPDTLVDRSSHTFITLDKLFGDLEPSIAAQTPPPSTHKPAADLGGHRFLGELPSLRLKPAEAKVSIETAAAAGDMQQRIAVVRRDVIVGVDPALLCILTGNVMKKPVVSPYGHTFEEQAILAWLAQNGSVCPITGKPLSADVLKPNKEVAARIMKQVIQQSMAGYNQENEADLYDF</sequence>
<dbReference type="Proteomes" id="UP000283634">
    <property type="component" value="Unassembled WGS sequence"/>
</dbReference>
<proteinExistence type="predicted"/>
<dbReference type="InterPro" id="IPR013083">
    <property type="entry name" value="Znf_RING/FYVE/PHD"/>
</dbReference>
<evidence type="ECO:0000313" key="2">
    <source>
        <dbReference type="EMBL" id="RNF08133.1"/>
    </source>
</evidence>
<dbReference type="PANTHER" id="PTHR46573">
    <property type="entry name" value="WD REPEAT, SAM AND U-BOX DOMAIN-CONTAINING PROTEIN 1"/>
    <property type="match status" value="1"/>
</dbReference>
<dbReference type="AlphaFoldDB" id="A0A3R7MLP4"/>
<dbReference type="GO" id="GO:0004842">
    <property type="term" value="F:ubiquitin-protein transferase activity"/>
    <property type="evidence" value="ECO:0007669"/>
    <property type="project" value="InterPro"/>
</dbReference>
<keyword evidence="3" id="KW-1185">Reference proteome</keyword>